<sequence length="40" mass="4633">MARCACSLNFLPEVNATKTMSCNKYFFSTGRKIFIFCFQI</sequence>
<accession>A0A0E9VI21</accession>
<reference evidence="1" key="1">
    <citation type="submission" date="2014-11" db="EMBL/GenBank/DDBJ databases">
        <authorList>
            <person name="Amaro Gonzalez C."/>
        </authorList>
    </citation>
    <scope>NUCLEOTIDE SEQUENCE</scope>
</reference>
<reference evidence="1" key="2">
    <citation type="journal article" date="2015" name="Fish Shellfish Immunol.">
        <title>Early steps in the European eel (Anguilla anguilla)-Vibrio vulnificus interaction in the gills: Role of the RtxA13 toxin.</title>
        <authorList>
            <person name="Callol A."/>
            <person name="Pajuelo D."/>
            <person name="Ebbesson L."/>
            <person name="Teles M."/>
            <person name="MacKenzie S."/>
            <person name="Amaro C."/>
        </authorList>
    </citation>
    <scope>NUCLEOTIDE SEQUENCE</scope>
</reference>
<name>A0A0E9VI21_ANGAN</name>
<protein>
    <submittedName>
        <fullName evidence="1">Uncharacterized protein</fullName>
    </submittedName>
</protein>
<dbReference type="AlphaFoldDB" id="A0A0E9VI21"/>
<dbReference type="EMBL" id="GBXM01031719">
    <property type="protein sequence ID" value="JAH76858.1"/>
    <property type="molecule type" value="Transcribed_RNA"/>
</dbReference>
<organism evidence="1">
    <name type="scientific">Anguilla anguilla</name>
    <name type="common">European freshwater eel</name>
    <name type="synonym">Muraena anguilla</name>
    <dbReference type="NCBI Taxonomy" id="7936"/>
    <lineage>
        <taxon>Eukaryota</taxon>
        <taxon>Metazoa</taxon>
        <taxon>Chordata</taxon>
        <taxon>Craniata</taxon>
        <taxon>Vertebrata</taxon>
        <taxon>Euteleostomi</taxon>
        <taxon>Actinopterygii</taxon>
        <taxon>Neopterygii</taxon>
        <taxon>Teleostei</taxon>
        <taxon>Anguilliformes</taxon>
        <taxon>Anguillidae</taxon>
        <taxon>Anguilla</taxon>
    </lineage>
</organism>
<evidence type="ECO:0000313" key="1">
    <source>
        <dbReference type="EMBL" id="JAH76858.1"/>
    </source>
</evidence>
<proteinExistence type="predicted"/>